<evidence type="ECO:0000313" key="3">
    <source>
        <dbReference type="Proteomes" id="UP000035762"/>
    </source>
</evidence>
<dbReference type="SUPFAM" id="SSF52540">
    <property type="entry name" value="P-loop containing nucleoside triphosphate hydrolases"/>
    <property type="match status" value="1"/>
</dbReference>
<dbReference type="EMBL" id="CCAZ020000002">
    <property type="protein sequence ID" value="CEG09241.1"/>
    <property type="molecule type" value="Genomic_DNA"/>
</dbReference>
<reference evidence="1 3" key="1">
    <citation type="journal article" date="2014" name="Genome Announc.">
        <title>Genome Sequence of Afipia felis Strain 76713, Isolated in Hospital Water Using an Amoeba Co-Culture Procedure.</title>
        <authorList>
            <person name="Benamar S."/>
            <person name="La Scola B."/>
            <person name="Croce O."/>
        </authorList>
    </citation>
    <scope>NUCLEOTIDE SEQUENCE [LARGE SCALE GENOMIC DNA]</scope>
    <source>
        <strain evidence="1 3">76713</strain>
    </source>
</reference>
<dbReference type="EMBL" id="UIGB01000001">
    <property type="protein sequence ID" value="SUU85182.1"/>
    <property type="molecule type" value="Genomic_DNA"/>
</dbReference>
<proteinExistence type="predicted"/>
<organism evidence="1 3">
    <name type="scientific">Afipia felis</name>
    <name type="common">Cat scratch disease bacillus</name>
    <dbReference type="NCBI Taxonomy" id="1035"/>
    <lineage>
        <taxon>Bacteria</taxon>
        <taxon>Pseudomonadati</taxon>
        <taxon>Pseudomonadota</taxon>
        <taxon>Alphaproteobacteria</taxon>
        <taxon>Hyphomicrobiales</taxon>
        <taxon>Nitrobacteraceae</taxon>
        <taxon>Afipia</taxon>
    </lineage>
</organism>
<reference evidence="1" key="2">
    <citation type="submission" date="2014-03" db="EMBL/GenBank/DDBJ databases">
        <authorList>
            <person name="Saikia M."/>
            <person name="Chaudhari Y."/>
            <person name="Khan M."/>
            <person name="Devi D."/>
        </authorList>
    </citation>
    <scope>NUCLEOTIDE SEQUENCE</scope>
    <source>
        <strain evidence="1">76713</strain>
    </source>
</reference>
<evidence type="ECO:0000313" key="4">
    <source>
        <dbReference type="Proteomes" id="UP000254343"/>
    </source>
</evidence>
<keyword evidence="3" id="KW-1185">Reference proteome</keyword>
<dbReference type="AlphaFoldDB" id="A0A090MPF4"/>
<protein>
    <recommendedName>
        <fullName evidence="5">CobQ/CobB/MinD/ParA nucleotide binding domain-containing protein</fullName>
    </recommendedName>
</protein>
<dbReference type="RefSeq" id="WP_002716007.1">
    <property type="nucleotide sequence ID" value="NZ_CCAZ020000002.1"/>
</dbReference>
<dbReference type="STRING" id="1035.BN961_02664"/>
<evidence type="ECO:0000313" key="1">
    <source>
        <dbReference type="EMBL" id="CEG09241.1"/>
    </source>
</evidence>
<gene>
    <name evidence="1" type="ORF">BN961_02664</name>
    <name evidence="2" type="ORF">NCTC12722_02391</name>
</gene>
<sequence>MAKSVPLASVSHAPLLMVVDGDVGGVGKSTLATLIAMCCSLVDVELDVFELDEQGKLARFLGHDNVVSLHGAILNADADGERDLVPVFAPLHRALVAMPATKRSAILEVGGALTGVWNSFIREADLEEDLVAVAIPLVVFLVLIAGEESARQVLGQIKELRRTLPSAKLVIVRNERDGCPVTEAKELPADLRKALEQTLKLYPSIRMPRLRLKSRRIYEKLGLPPSTIIAWHREHYREAIARTGRPLLEAKRLVKDIAAWSESVRSELVGLLPFLGGGDRDA</sequence>
<evidence type="ECO:0000313" key="2">
    <source>
        <dbReference type="EMBL" id="SUU85182.1"/>
    </source>
</evidence>
<dbReference type="Proteomes" id="UP000035762">
    <property type="component" value="Unassembled WGS sequence"/>
</dbReference>
<name>A0A090MPF4_AFIFE</name>
<reference evidence="2 4" key="3">
    <citation type="submission" date="2018-06" db="EMBL/GenBank/DDBJ databases">
        <authorList>
            <consortium name="Pathogen Informatics"/>
            <person name="Doyle S."/>
        </authorList>
    </citation>
    <scope>NUCLEOTIDE SEQUENCE [LARGE SCALE GENOMIC DNA]</scope>
    <source>
        <strain evidence="2 4">NCTC12722</strain>
    </source>
</reference>
<dbReference type="InterPro" id="IPR027417">
    <property type="entry name" value="P-loop_NTPase"/>
</dbReference>
<accession>A0A090MPF4</accession>
<evidence type="ECO:0008006" key="5">
    <source>
        <dbReference type="Google" id="ProtNLM"/>
    </source>
</evidence>
<dbReference type="Proteomes" id="UP000254343">
    <property type="component" value="Unassembled WGS sequence"/>
</dbReference>
<dbReference type="Gene3D" id="3.40.50.300">
    <property type="entry name" value="P-loop containing nucleotide triphosphate hydrolases"/>
    <property type="match status" value="1"/>
</dbReference>